<dbReference type="OrthoDB" id="8520696at2"/>
<keyword evidence="8" id="KW-0626">Porin</keyword>
<name>A0A3P4B6C7_9BURK</name>
<keyword evidence="6 11" id="KW-0732">Signal</keyword>
<organism evidence="13 14">
    <name type="scientific">Pigmentiphaga humi</name>
    <dbReference type="NCBI Taxonomy" id="2478468"/>
    <lineage>
        <taxon>Bacteria</taxon>
        <taxon>Pseudomonadati</taxon>
        <taxon>Pseudomonadota</taxon>
        <taxon>Betaproteobacteria</taxon>
        <taxon>Burkholderiales</taxon>
        <taxon>Alcaligenaceae</taxon>
        <taxon>Pigmentiphaga</taxon>
    </lineage>
</organism>
<keyword evidence="10" id="KW-0998">Cell outer membrane</keyword>
<reference evidence="13 14" key="1">
    <citation type="submission" date="2018-10" db="EMBL/GenBank/DDBJ databases">
        <authorList>
            <person name="Criscuolo A."/>
        </authorList>
    </citation>
    <scope>NUCLEOTIDE SEQUENCE [LARGE SCALE GENOMIC DNA]</scope>
    <source>
        <strain evidence="13">DnA1</strain>
    </source>
</reference>
<dbReference type="SUPFAM" id="SSF56935">
    <property type="entry name" value="Porins"/>
    <property type="match status" value="1"/>
</dbReference>
<evidence type="ECO:0000256" key="1">
    <source>
        <dbReference type="ARBA" id="ARBA00004571"/>
    </source>
</evidence>
<evidence type="ECO:0000256" key="7">
    <source>
        <dbReference type="ARBA" id="ARBA00023065"/>
    </source>
</evidence>
<dbReference type="GO" id="GO:0006811">
    <property type="term" value="P:monoatomic ion transport"/>
    <property type="evidence" value="ECO:0007669"/>
    <property type="project" value="UniProtKB-KW"/>
</dbReference>
<protein>
    <submittedName>
        <fullName evidence="13">Outer membrane porin protein</fullName>
    </submittedName>
</protein>
<evidence type="ECO:0000256" key="2">
    <source>
        <dbReference type="ARBA" id="ARBA00011233"/>
    </source>
</evidence>
<dbReference type="RefSeq" id="WP_124081074.1">
    <property type="nucleotide sequence ID" value="NZ_UWPJ01000027.1"/>
</dbReference>
<evidence type="ECO:0000313" key="14">
    <source>
        <dbReference type="Proteomes" id="UP000277294"/>
    </source>
</evidence>
<dbReference type="CDD" id="cd00342">
    <property type="entry name" value="gram_neg_porins"/>
    <property type="match status" value="1"/>
</dbReference>
<dbReference type="GO" id="GO:0015288">
    <property type="term" value="F:porin activity"/>
    <property type="evidence" value="ECO:0007669"/>
    <property type="project" value="UniProtKB-KW"/>
</dbReference>
<evidence type="ECO:0000313" key="13">
    <source>
        <dbReference type="EMBL" id="VCU71481.1"/>
    </source>
</evidence>
<dbReference type="Gene3D" id="2.40.160.10">
    <property type="entry name" value="Porin"/>
    <property type="match status" value="1"/>
</dbReference>
<evidence type="ECO:0000256" key="3">
    <source>
        <dbReference type="ARBA" id="ARBA00022448"/>
    </source>
</evidence>
<proteinExistence type="predicted"/>
<evidence type="ECO:0000256" key="6">
    <source>
        <dbReference type="ARBA" id="ARBA00022729"/>
    </source>
</evidence>
<dbReference type="InterPro" id="IPR033900">
    <property type="entry name" value="Gram_neg_porin_domain"/>
</dbReference>
<dbReference type="GO" id="GO:0009279">
    <property type="term" value="C:cell outer membrane"/>
    <property type="evidence" value="ECO:0007669"/>
    <property type="project" value="UniProtKB-SubCell"/>
</dbReference>
<dbReference type="InterPro" id="IPR050298">
    <property type="entry name" value="Gram-neg_bact_OMP"/>
</dbReference>
<dbReference type="PANTHER" id="PTHR34501:SF9">
    <property type="entry name" value="MAJOR OUTER MEMBRANE PROTEIN P.IA"/>
    <property type="match status" value="1"/>
</dbReference>
<evidence type="ECO:0000256" key="9">
    <source>
        <dbReference type="ARBA" id="ARBA00023136"/>
    </source>
</evidence>
<feature type="chain" id="PRO_5017993335" evidence="11">
    <location>
        <begin position="20"/>
        <end position="333"/>
    </location>
</feature>
<dbReference type="Pfam" id="PF13609">
    <property type="entry name" value="Porin_4"/>
    <property type="match status" value="1"/>
</dbReference>
<accession>A0A3P4B6C7</accession>
<comment type="subcellular location">
    <subcellularLocation>
        <location evidence="1">Cell outer membrane</location>
        <topology evidence="1">Multi-pass membrane protein</topology>
    </subcellularLocation>
</comment>
<comment type="subunit">
    <text evidence="2">Homotrimer.</text>
</comment>
<keyword evidence="9" id="KW-0472">Membrane</keyword>
<evidence type="ECO:0000259" key="12">
    <source>
        <dbReference type="Pfam" id="PF13609"/>
    </source>
</evidence>
<dbReference type="GO" id="GO:0046930">
    <property type="term" value="C:pore complex"/>
    <property type="evidence" value="ECO:0007669"/>
    <property type="project" value="UniProtKB-KW"/>
</dbReference>
<keyword evidence="4" id="KW-1134">Transmembrane beta strand</keyword>
<evidence type="ECO:0000256" key="10">
    <source>
        <dbReference type="ARBA" id="ARBA00023237"/>
    </source>
</evidence>
<sequence length="333" mass="35434">MKHAIAGILLAGTAGIVQAQTQVTLYGIVDAGYMYDKTEGQSAIHGIQSGNHTQSRFGLRGTEDLGNGLQALFVLENRFTTDTGSWFGNRLFQGGSYVGLNSKTAGEVKLGRFMGTAFTWAGMTGNPFGLGYGRSTLGTAFAYNDPEFGNGFTNNAIYYTTPVMAGLQGSLGYSFAQADAEVPGAGNNNRMMEAGARYTRAGLRAVATWQYVKTVSGQRNPQNLTLAAAYDFGPLTVHAAYGRLHNSNGALYGVRNDHAYSIGVNVPVGSGQVLAGYQRATGSKVDNIAVGYSHAMSKRTTLYAYFNTGDSSSGAVAIRKEQKQLSMGLLHRF</sequence>
<evidence type="ECO:0000256" key="8">
    <source>
        <dbReference type="ARBA" id="ARBA00023114"/>
    </source>
</evidence>
<evidence type="ECO:0000256" key="11">
    <source>
        <dbReference type="SAM" id="SignalP"/>
    </source>
</evidence>
<keyword evidence="3" id="KW-0813">Transport</keyword>
<keyword evidence="5" id="KW-0812">Transmembrane</keyword>
<feature type="signal peptide" evidence="11">
    <location>
        <begin position="1"/>
        <end position="19"/>
    </location>
</feature>
<keyword evidence="14" id="KW-1185">Reference proteome</keyword>
<keyword evidence="7" id="KW-0406">Ion transport</keyword>
<gene>
    <name evidence="13" type="ORF">PIGHUM_03566</name>
</gene>
<dbReference type="EMBL" id="UWPJ01000027">
    <property type="protein sequence ID" value="VCU71481.1"/>
    <property type="molecule type" value="Genomic_DNA"/>
</dbReference>
<dbReference type="PANTHER" id="PTHR34501">
    <property type="entry name" value="PROTEIN YDDL-RELATED"/>
    <property type="match status" value="1"/>
</dbReference>
<dbReference type="Proteomes" id="UP000277294">
    <property type="component" value="Unassembled WGS sequence"/>
</dbReference>
<evidence type="ECO:0000256" key="4">
    <source>
        <dbReference type="ARBA" id="ARBA00022452"/>
    </source>
</evidence>
<dbReference type="AlphaFoldDB" id="A0A3P4B6C7"/>
<feature type="domain" description="Porin" evidence="12">
    <location>
        <begin position="9"/>
        <end position="311"/>
    </location>
</feature>
<dbReference type="InterPro" id="IPR023614">
    <property type="entry name" value="Porin_dom_sf"/>
</dbReference>
<evidence type="ECO:0000256" key="5">
    <source>
        <dbReference type="ARBA" id="ARBA00022692"/>
    </source>
</evidence>